<reference evidence="2 3" key="1">
    <citation type="submission" date="2019-03" db="EMBL/GenBank/DDBJ databases">
        <title>Genomic Encyclopedia of Type Strains, Phase IV (KMG-IV): sequencing the most valuable type-strain genomes for metagenomic binning, comparative biology and taxonomic classification.</title>
        <authorList>
            <person name="Goeker M."/>
        </authorList>
    </citation>
    <scope>NUCLEOTIDE SEQUENCE [LARGE SCALE GENOMIC DNA]</scope>
    <source>
        <strain evidence="2 3">DSM 23344</strain>
    </source>
</reference>
<accession>A0A4R2KWS2</accession>
<evidence type="ECO:0000313" key="2">
    <source>
        <dbReference type="EMBL" id="TCO78343.1"/>
    </source>
</evidence>
<protein>
    <submittedName>
        <fullName evidence="2">Uncharacterized protein</fullName>
    </submittedName>
</protein>
<keyword evidence="1" id="KW-0732">Signal</keyword>
<gene>
    <name evidence="2" type="ORF">EV688_101159</name>
</gene>
<comment type="caution">
    <text evidence="2">The sequence shown here is derived from an EMBL/GenBank/DDBJ whole genome shotgun (WGS) entry which is preliminary data.</text>
</comment>
<evidence type="ECO:0000313" key="3">
    <source>
        <dbReference type="Proteomes" id="UP000294980"/>
    </source>
</evidence>
<sequence length="254" mass="27000">MVCACCAALLHSASIASSDTTLPVILREESPNVLALVDTAAELLANSETPIILVLTTSPNAYPDTRNVPFRASLLTPTRFVLERLSSGDSPPGSRVILGRLNLPGDGAAPLDDSVTLAALTEGRLPPAIIRPETLLLTTAGWRLTDSQPIYRQLLAALDQAVIIQNTARERPANAPPPTSGNSSDVVEQPLYRLSLDWSLITSLQVRLAWVREVHPALADRDVNILSWIASGPLAEVSPSSVDPILLGAGDDAR</sequence>
<evidence type="ECO:0000256" key="1">
    <source>
        <dbReference type="SAM" id="SignalP"/>
    </source>
</evidence>
<organism evidence="2 3">
    <name type="scientific">Chromatocurvus halotolerans</name>
    <dbReference type="NCBI Taxonomy" id="1132028"/>
    <lineage>
        <taxon>Bacteria</taxon>
        <taxon>Pseudomonadati</taxon>
        <taxon>Pseudomonadota</taxon>
        <taxon>Gammaproteobacteria</taxon>
        <taxon>Cellvibrionales</taxon>
        <taxon>Halieaceae</taxon>
        <taxon>Chromatocurvus</taxon>
    </lineage>
</organism>
<feature type="chain" id="PRO_5020536221" evidence="1">
    <location>
        <begin position="19"/>
        <end position="254"/>
    </location>
</feature>
<dbReference type="AlphaFoldDB" id="A0A4R2KWS2"/>
<keyword evidence="3" id="KW-1185">Reference proteome</keyword>
<name>A0A4R2KWS2_9GAMM</name>
<feature type="signal peptide" evidence="1">
    <location>
        <begin position="1"/>
        <end position="18"/>
    </location>
</feature>
<dbReference type="EMBL" id="SLWX01000001">
    <property type="protein sequence ID" value="TCO78343.1"/>
    <property type="molecule type" value="Genomic_DNA"/>
</dbReference>
<dbReference type="Proteomes" id="UP000294980">
    <property type="component" value="Unassembled WGS sequence"/>
</dbReference>
<proteinExistence type="predicted"/>